<reference evidence="1 2" key="1">
    <citation type="submission" date="2018-08" db="EMBL/GenBank/DDBJ databases">
        <title>A genome reference for cultivated species of the human gut microbiota.</title>
        <authorList>
            <person name="Zou Y."/>
            <person name="Xue W."/>
            <person name="Luo G."/>
        </authorList>
    </citation>
    <scope>NUCLEOTIDE SEQUENCE [LARGE SCALE GENOMIC DNA]</scope>
    <source>
        <strain evidence="1 2">AF46-11NS</strain>
    </source>
</reference>
<organism evidence="1 2">
    <name type="scientific">Bacteroides xylanisolvens</name>
    <dbReference type="NCBI Taxonomy" id="371601"/>
    <lineage>
        <taxon>Bacteria</taxon>
        <taxon>Pseudomonadati</taxon>
        <taxon>Bacteroidota</taxon>
        <taxon>Bacteroidia</taxon>
        <taxon>Bacteroidales</taxon>
        <taxon>Bacteroidaceae</taxon>
        <taxon>Bacteroides</taxon>
    </lineage>
</organism>
<dbReference type="AlphaFoldDB" id="A0A415FW91"/>
<accession>A0A415FW91</accession>
<name>A0A415FW91_9BACE</name>
<protein>
    <submittedName>
        <fullName evidence="1">Uncharacterized protein</fullName>
    </submittedName>
</protein>
<evidence type="ECO:0000313" key="1">
    <source>
        <dbReference type="EMBL" id="RHK27201.1"/>
    </source>
</evidence>
<evidence type="ECO:0000313" key="2">
    <source>
        <dbReference type="Proteomes" id="UP000285503"/>
    </source>
</evidence>
<sequence>MELVYLLIFRITYSCKIILYYNPRNPCLNILYKLIMMTYLYSNCCWRIFLYKIVTLSDRNSDGIIIIYRHYPKHIPSLSF</sequence>
<proteinExistence type="predicted"/>
<gene>
    <name evidence="1" type="ORF">DW075_10885</name>
</gene>
<comment type="caution">
    <text evidence="1">The sequence shown here is derived from an EMBL/GenBank/DDBJ whole genome shotgun (WGS) entry which is preliminary data.</text>
</comment>
<dbReference type="Proteomes" id="UP000285503">
    <property type="component" value="Unassembled WGS sequence"/>
</dbReference>
<dbReference type="EMBL" id="QRNE01000051">
    <property type="protein sequence ID" value="RHK27201.1"/>
    <property type="molecule type" value="Genomic_DNA"/>
</dbReference>